<dbReference type="AlphaFoldDB" id="D4JCJ7"/>
<dbReference type="STRING" id="717960.EC1_01230"/>
<dbReference type="Proteomes" id="UP000008801">
    <property type="component" value="Chromosome"/>
</dbReference>
<reference evidence="1 2" key="1">
    <citation type="submission" date="2010-03" db="EMBL/GenBank/DDBJ databases">
        <title>The genome sequence of Eubacterium cylindroides T2-87.</title>
        <authorList>
            <consortium name="metaHIT consortium -- http://www.metahit.eu/"/>
            <person name="Pajon A."/>
            <person name="Turner K."/>
            <person name="Parkhill J."/>
            <person name="Duncan S."/>
            <person name="Flint H."/>
        </authorList>
    </citation>
    <scope>NUCLEOTIDE SEQUENCE [LARGE SCALE GENOMIC DNA]</scope>
    <source>
        <strain evidence="1 2">T2-87</strain>
    </source>
</reference>
<dbReference type="KEGG" id="euc:EC1_01230"/>
<protein>
    <submittedName>
        <fullName evidence="1">Uncharacterized protein</fullName>
    </submittedName>
</protein>
<proteinExistence type="predicted"/>
<organism evidence="1 2">
    <name type="scientific">Faecalitalea cylindroides T2-87</name>
    <dbReference type="NCBI Taxonomy" id="717960"/>
    <lineage>
        <taxon>Bacteria</taxon>
        <taxon>Bacillati</taxon>
        <taxon>Bacillota</taxon>
        <taxon>Erysipelotrichia</taxon>
        <taxon>Erysipelotrichales</taxon>
        <taxon>Erysipelotrichaceae</taxon>
        <taxon>Faecalitalea</taxon>
    </lineage>
</organism>
<sequence>MKTSKIIRALPVLPVAWVSSKIYEKKSQLEAQVRLEKWSRFILKYLGYDLSVKGIETIPKEETIFLYPIIKVHWIQLLSWQVVRFIWLLSQKKRMKPCLFLADGLEI</sequence>
<gene>
    <name evidence="1" type="ORF">EC1_01230</name>
</gene>
<dbReference type="EMBL" id="FP929041">
    <property type="protein sequence ID" value="CBK87919.1"/>
    <property type="molecule type" value="Genomic_DNA"/>
</dbReference>
<evidence type="ECO:0000313" key="2">
    <source>
        <dbReference type="Proteomes" id="UP000008801"/>
    </source>
</evidence>
<name>D4JCJ7_9FIRM</name>
<evidence type="ECO:0000313" key="1">
    <source>
        <dbReference type="EMBL" id="CBK87919.1"/>
    </source>
</evidence>
<reference evidence="1 2" key="2">
    <citation type="submission" date="2010-03" db="EMBL/GenBank/DDBJ databases">
        <authorList>
            <person name="Pajon A."/>
        </authorList>
    </citation>
    <scope>NUCLEOTIDE SEQUENCE [LARGE SCALE GENOMIC DNA]</scope>
    <source>
        <strain evidence="1 2">T2-87</strain>
    </source>
</reference>
<dbReference type="HOGENOM" id="CLU_2206118_0_0_9"/>
<accession>D4JCJ7</accession>